<dbReference type="Proteomes" id="UP001232113">
    <property type="component" value="Unassembled WGS sequence"/>
</dbReference>
<accession>A0AAQ2K9C0</accession>
<gene>
    <name evidence="1" type="primary">mobP2</name>
    <name evidence="1" type="ORF">QP354_07095</name>
</gene>
<dbReference type="RefSeq" id="WP_144842141.1">
    <property type="nucleotide sequence ID" value="NZ_JAQEHJ010000009.1"/>
</dbReference>
<dbReference type="NCBIfam" id="NF041498">
    <property type="entry name" value="MobP2"/>
    <property type="match status" value="1"/>
</dbReference>
<organism evidence="1 2">
    <name type="scientific">Lactobacillus paragasseri</name>
    <dbReference type="NCBI Taxonomy" id="2107999"/>
    <lineage>
        <taxon>Bacteria</taxon>
        <taxon>Bacillati</taxon>
        <taxon>Bacillota</taxon>
        <taxon>Bacilli</taxon>
        <taxon>Lactobacillales</taxon>
        <taxon>Lactobacillaceae</taxon>
        <taxon>Lactobacillus</taxon>
    </lineage>
</organism>
<evidence type="ECO:0000313" key="1">
    <source>
        <dbReference type="EMBL" id="MDK6868832.1"/>
    </source>
</evidence>
<proteinExistence type="predicted"/>
<dbReference type="AlphaFoldDB" id="A0AAQ2K9C0"/>
<dbReference type="InterPro" id="IPR041073">
    <property type="entry name" value="MobL"/>
</dbReference>
<evidence type="ECO:0000313" key="2">
    <source>
        <dbReference type="Proteomes" id="UP001232113"/>
    </source>
</evidence>
<comment type="caution">
    <text evidence="1">The sequence shown here is derived from an EMBL/GenBank/DDBJ whole genome shotgun (WGS) entry which is preliminary data.</text>
</comment>
<dbReference type="Pfam" id="PF18555">
    <property type="entry name" value="MobL"/>
    <property type="match status" value="1"/>
</dbReference>
<dbReference type="InterPro" id="IPR048101">
    <property type="entry name" value="MobP2"/>
</dbReference>
<name>A0AAQ2K9C0_9LACO</name>
<reference evidence="1" key="1">
    <citation type="submission" date="2023-05" db="EMBL/GenBank/DDBJ databases">
        <title>Cataloging the Phylogenetic Diversity of Human Bladder Bacteria.</title>
        <authorList>
            <person name="Du J."/>
        </authorList>
    </citation>
    <scope>NUCLEOTIDE SEQUENCE</scope>
    <source>
        <strain evidence="1">UMB6975B</strain>
    </source>
</reference>
<protein>
    <submittedName>
        <fullName evidence="1">MobP2 family relaxase</fullName>
    </submittedName>
</protein>
<dbReference type="EMBL" id="JASOLY010000011">
    <property type="protein sequence ID" value="MDK6868832.1"/>
    <property type="molecule type" value="Genomic_DNA"/>
</dbReference>
<sequence>MKRPAIILTSKFSTETNGKSFGKYLGYMARKEALESKEYLTEQERKEINRVTIKARELDIHGKFRKVFDQSKDELVNKQAKKLLNNKVLSELNDDQFSKYLGYMARSSALATIQGKRELTPQETQELKRVNEAANKLTDLKVTKDKLAVGFFTSDMDQVHLKDFQHIRDQLTKAQANHSVLWQDVISFDNDFLVKKGILNKETGMLDEQAMRHASQEMMKTFQAKMNPPLYQPYWMASIHRNTDNVHIHFATVEAINQRPIIEREDKFGNLVKQPKGRRPQKVIDQMKSVFTNTLINTSDLTKEISRNRDQVRANVFQHFEKQKENPDFQAMINQFMEHLPADRRNWNYKWLEKNDANGKALLDIITETLLKDDQDYRTYKKDISDYQDTRQALYGISKRENKNYKVNKLKDIRRRNGNAVLKSLATLDKQANKMHKKTPLKLRVNPEMYFQTLLNKAKTQKSSSGAGGRVAPARRNVPRKRNLYLFTLSKKRIEKLKKEISHQTRKEMILEKGHVSLDKRKALTEYEKIQKAAERSQE</sequence>